<proteinExistence type="predicted"/>
<reference evidence="3 4" key="1">
    <citation type="journal article" date="2019" name="Nat. Ecol. Evol.">
        <title>Megaphylogeny resolves global patterns of mushroom evolution.</title>
        <authorList>
            <person name="Varga T."/>
            <person name="Krizsan K."/>
            <person name="Foldi C."/>
            <person name="Dima B."/>
            <person name="Sanchez-Garcia M."/>
            <person name="Sanchez-Ramirez S."/>
            <person name="Szollosi G.J."/>
            <person name="Szarkandi J.G."/>
            <person name="Papp V."/>
            <person name="Albert L."/>
            <person name="Andreopoulos W."/>
            <person name="Angelini C."/>
            <person name="Antonin V."/>
            <person name="Barry K.W."/>
            <person name="Bougher N.L."/>
            <person name="Buchanan P."/>
            <person name="Buyck B."/>
            <person name="Bense V."/>
            <person name="Catcheside P."/>
            <person name="Chovatia M."/>
            <person name="Cooper J."/>
            <person name="Damon W."/>
            <person name="Desjardin D."/>
            <person name="Finy P."/>
            <person name="Geml J."/>
            <person name="Haridas S."/>
            <person name="Hughes K."/>
            <person name="Justo A."/>
            <person name="Karasinski D."/>
            <person name="Kautmanova I."/>
            <person name="Kiss B."/>
            <person name="Kocsube S."/>
            <person name="Kotiranta H."/>
            <person name="LaButti K.M."/>
            <person name="Lechner B.E."/>
            <person name="Liimatainen K."/>
            <person name="Lipzen A."/>
            <person name="Lukacs Z."/>
            <person name="Mihaltcheva S."/>
            <person name="Morgado L.N."/>
            <person name="Niskanen T."/>
            <person name="Noordeloos M.E."/>
            <person name="Ohm R.A."/>
            <person name="Ortiz-Santana B."/>
            <person name="Ovrebo C."/>
            <person name="Racz N."/>
            <person name="Riley R."/>
            <person name="Savchenko A."/>
            <person name="Shiryaev A."/>
            <person name="Soop K."/>
            <person name="Spirin V."/>
            <person name="Szebenyi C."/>
            <person name="Tomsovsky M."/>
            <person name="Tulloss R.E."/>
            <person name="Uehling J."/>
            <person name="Grigoriev I.V."/>
            <person name="Vagvolgyi C."/>
            <person name="Papp T."/>
            <person name="Martin F.M."/>
            <person name="Miettinen O."/>
            <person name="Hibbett D.S."/>
            <person name="Nagy L.G."/>
        </authorList>
    </citation>
    <scope>NUCLEOTIDE SEQUENCE [LARGE SCALE GENOMIC DNA]</scope>
    <source>
        <strain evidence="3 4">FP101781</strain>
    </source>
</reference>
<keyword evidence="4" id="KW-1185">Reference proteome</keyword>
<protein>
    <recommendedName>
        <fullName evidence="5">Secreted protein</fullName>
    </recommendedName>
</protein>
<organism evidence="3 4">
    <name type="scientific">Coprinellus micaceus</name>
    <name type="common">Glistening ink-cap mushroom</name>
    <name type="synonym">Coprinus micaceus</name>
    <dbReference type="NCBI Taxonomy" id="71717"/>
    <lineage>
        <taxon>Eukaryota</taxon>
        <taxon>Fungi</taxon>
        <taxon>Dikarya</taxon>
        <taxon>Basidiomycota</taxon>
        <taxon>Agaricomycotina</taxon>
        <taxon>Agaricomycetes</taxon>
        <taxon>Agaricomycetidae</taxon>
        <taxon>Agaricales</taxon>
        <taxon>Agaricineae</taxon>
        <taxon>Psathyrellaceae</taxon>
        <taxon>Coprinellus</taxon>
    </lineage>
</organism>
<comment type="caution">
    <text evidence="3">The sequence shown here is derived from an EMBL/GenBank/DDBJ whole genome shotgun (WGS) entry which is preliminary data.</text>
</comment>
<feature type="signal peptide" evidence="2">
    <location>
        <begin position="1"/>
        <end position="18"/>
    </location>
</feature>
<name>A0A4Y7T2S6_COPMI</name>
<feature type="compositionally biased region" description="Low complexity" evidence="1">
    <location>
        <begin position="209"/>
        <end position="220"/>
    </location>
</feature>
<keyword evidence="2" id="KW-0732">Signal</keyword>
<feature type="chain" id="PRO_5021441586" description="Secreted protein" evidence="2">
    <location>
        <begin position="19"/>
        <end position="231"/>
    </location>
</feature>
<dbReference type="EMBL" id="QPFP01000033">
    <property type="protein sequence ID" value="TEB28311.1"/>
    <property type="molecule type" value="Genomic_DNA"/>
</dbReference>
<accession>A0A4Y7T2S6</accession>
<feature type="region of interest" description="Disordered" evidence="1">
    <location>
        <begin position="209"/>
        <end position="231"/>
    </location>
</feature>
<evidence type="ECO:0000313" key="3">
    <source>
        <dbReference type="EMBL" id="TEB28311.1"/>
    </source>
</evidence>
<evidence type="ECO:0000256" key="1">
    <source>
        <dbReference type="SAM" id="MobiDB-lite"/>
    </source>
</evidence>
<evidence type="ECO:0000313" key="4">
    <source>
        <dbReference type="Proteomes" id="UP000298030"/>
    </source>
</evidence>
<gene>
    <name evidence="3" type="ORF">FA13DRAFT_804194</name>
</gene>
<sequence>MLLFICFSPSLFATPSSTWPTHATLAPTLNDHRVRSGEEVPPGWGEHGPFRSGRWVDALFVGFHGLFELRYSDPSFVSSESNVLFGSLIHPIAFGPLVAPRFVRTPRRTALRFHPALTCSLSPLVRCCGMAALRSDCAHGWELDISCSCFWEPHFGATWFFYVITFFRPRRFLVHTLTGSSQSRPPFTPSALHLPFIPSPLPLSLSHFPSSTHSLTPPTLQINQRSRNRSL</sequence>
<evidence type="ECO:0000256" key="2">
    <source>
        <dbReference type="SAM" id="SignalP"/>
    </source>
</evidence>
<dbReference type="AlphaFoldDB" id="A0A4Y7T2S6"/>
<dbReference type="Proteomes" id="UP000298030">
    <property type="component" value="Unassembled WGS sequence"/>
</dbReference>
<evidence type="ECO:0008006" key="5">
    <source>
        <dbReference type="Google" id="ProtNLM"/>
    </source>
</evidence>